<feature type="site" description="Involved in the stabilization of negative charge on the oxyanion by the formation of the oxyanion hole" evidence="10">
    <location>
        <position position="103"/>
    </location>
</feature>
<dbReference type="Gene3D" id="3.10.20.340">
    <property type="entry name" value="ArgJ beta chain, C-terminal domain"/>
    <property type="match status" value="1"/>
</dbReference>
<keyword evidence="5 10" id="KW-0055">Arginine biosynthesis</keyword>
<proteinExistence type="inferred from homology"/>
<comment type="pathway">
    <text evidence="10">Amino-acid biosynthesis; L-arginine biosynthesis; L-ornithine and N-acetyl-L-glutamate from L-glutamate and N(2)-acetyl-L-ornithine (cyclic): step 1/1.</text>
</comment>
<dbReference type="FunFam" id="3.10.20.340:FF:000003">
    <property type="entry name" value="Arginine biosynthesis bifunctional protein ArgJ"/>
    <property type="match status" value="1"/>
</dbReference>
<dbReference type="GO" id="GO:0005737">
    <property type="term" value="C:cytoplasm"/>
    <property type="evidence" value="ECO:0007669"/>
    <property type="project" value="UniProtKB-SubCell"/>
</dbReference>
<evidence type="ECO:0000256" key="8">
    <source>
        <dbReference type="ARBA" id="ARBA00022813"/>
    </source>
</evidence>
<comment type="subcellular location">
    <subcellularLocation>
        <location evidence="1 10">Cytoplasm</location>
    </subcellularLocation>
</comment>
<dbReference type="NCBIfam" id="TIGR00120">
    <property type="entry name" value="ArgJ"/>
    <property type="match status" value="1"/>
</dbReference>
<organism evidence="11 12">
    <name type="scientific">Desulfobacula phenolica</name>
    <dbReference type="NCBI Taxonomy" id="90732"/>
    <lineage>
        <taxon>Bacteria</taxon>
        <taxon>Pseudomonadati</taxon>
        <taxon>Thermodesulfobacteriota</taxon>
        <taxon>Desulfobacteria</taxon>
        <taxon>Desulfobacterales</taxon>
        <taxon>Desulfobacteraceae</taxon>
        <taxon>Desulfobacula</taxon>
    </lineage>
</organism>
<keyword evidence="6 10" id="KW-0028">Amino-acid biosynthesis</keyword>
<keyword evidence="8 10" id="KW-0068">Autocatalytic cleavage</keyword>
<evidence type="ECO:0000256" key="7">
    <source>
        <dbReference type="ARBA" id="ARBA00022679"/>
    </source>
</evidence>
<dbReference type="PANTHER" id="PTHR23100">
    <property type="entry name" value="ARGININE BIOSYNTHESIS BIFUNCTIONAL PROTEIN ARGJ"/>
    <property type="match status" value="1"/>
</dbReference>
<keyword evidence="7 10" id="KW-0808">Transferase</keyword>
<feature type="site" description="Involved in the stabilization of negative charge on the oxyanion by the formation of the oxyanion hole" evidence="10">
    <location>
        <position position="104"/>
    </location>
</feature>
<dbReference type="RefSeq" id="WP_092238205.1">
    <property type="nucleotide sequence ID" value="NZ_FNLL01000019.1"/>
</dbReference>
<dbReference type="EMBL" id="FNLL01000019">
    <property type="protein sequence ID" value="SDU62674.1"/>
    <property type="molecule type" value="Genomic_DNA"/>
</dbReference>
<comment type="pathway">
    <text evidence="10">Amino-acid biosynthesis; L-arginine biosynthesis; N(2)-acetyl-L-ornithine from L-glutamate: step 1/4.</text>
</comment>
<dbReference type="UniPathway" id="UPA00068">
    <property type="reaction ID" value="UER00106"/>
</dbReference>
<dbReference type="HAMAP" id="MF_01106">
    <property type="entry name" value="ArgJ"/>
    <property type="match status" value="1"/>
</dbReference>
<evidence type="ECO:0000256" key="3">
    <source>
        <dbReference type="ARBA" id="ARBA00011475"/>
    </source>
</evidence>
<dbReference type="Pfam" id="PF01960">
    <property type="entry name" value="ArgJ"/>
    <property type="match status" value="1"/>
</dbReference>
<feature type="binding site" evidence="10">
    <location>
        <position position="261"/>
    </location>
    <ligand>
        <name>substrate</name>
    </ligand>
</feature>
<dbReference type="InterPro" id="IPR016117">
    <property type="entry name" value="ArgJ-like_dom_sf"/>
</dbReference>
<comment type="similarity">
    <text evidence="2 10">Belongs to the ArgJ family.</text>
</comment>
<dbReference type="GO" id="GO:0004358">
    <property type="term" value="F:L-glutamate N-acetyltransferase activity, acting on acetyl-L-ornithine as donor"/>
    <property type="evidence" value="ECO:0007669"/>
    <property type="project" value="UniProtKB-UniRule"/>
</dbReference>
<keyword evidence="9 10" id="KW-0012">Acyltransferase</keyword>
<feature type="binding site" evidence="10">
    <location>
        <position position="177"/>
    </location>
    <ligand>
        <name>substrate</name>
    </ligand>
</feature>
<feature type="active site" description="Nucleophile" evidence="10">
    <location>
        <position position="177"/>
    </location>
</feature>
<sequence length="389" mass="41987">MKGFKFAGIHAGIKKNDQKDLGLIYCEKPSVAAALFTRNKVIAAPVILGKEKIKIGVCRAVLANSGNANCFTGNQGIEDARACSKMVADCLDIEEDHVLVSSTGVIGANLPMDKFKTGVPDVVQQLSEDNVDQFADAILTTDTCRKIVNRSATIDNKKFSIMGIAKGSGMIRPDMATMLAYICTDICISADDLNKCLSAANEKSFNRITVDGDTSTNDTLMAMASGTSEAQINDAGSKKIFQDMLDDVCFELAKMVVKDGEGATKLAQIIIKGAQTKKDAFKAAEAIAHSNLVKTAIYGEDPNWGRITAAVGRSGAHVVPEKIDLYFDDQALVLKGDWQGTEAEKKTAQIMKNSEITITLDLNLGQETDSFLFCDFSEDYVKINADYRS</sequence>
<dbReference type="Gene3D" id="3.60.70.12">
    <property type="entry name" value="L-amino peptidase D-ALA esterase/amidase"/>
    <property type="match status" value="1"/>
</dbReference>
<dbReference type="GO" id="GO:0004042">
    <property type="term" value="F:L-glutamate N-acetyltransferase activity"/>
    <property type="evidence" value="ECO:0007669"/>
    <property type="project" value="UniProtKB-UniRule"/>
</dbReference>
<keyword evidence="10" id="KW-0511">Multifunctional enzyme</keyword>
<evidence type="ECO:0000256" key="4">
    <source>
        <dbReference type="ARBA" id="ARBA00022490"/>
    </source>
</evidence>
<protein>
    <recommendedName>
        <fullName evidence="10">Arginine biosynthesis bifunctional protein ArgJ</fullName>
    </recommendedName>
    <domain>
        <recommendedName>
            <fullName evidence="10">Glutamate N-acetyltransferase</fullName>
            <ecNumber evidence="10">2.3.1.35</ecNumber>
        </recommendedName>
        <alternativeName>
            <fullName evidence="10">Ornithine acetyltransferase</fullName>
            <shortName evidence="10">OATase</shortName>
        </alternativeName>
        <alternativeName>
            <fullName evidence="10">Ornithine transacetylase</fullName>
        </alternativeName>
    </domain>
    <domain>
        <recommendedName>
            <fullName evidence="10">Amino-acid acetyltransferase</fullName>
            <ecNumber evidence="10">2.3.1.1</ecNumber>
        </recommendedName>
        <alternativeName>
            <fullName evidence="10">N-acetylglutamate synthase</fullName>
            <shortName evidence="10">AGSase</shortName>
        </alternativeName>
    </domain>
    <component>
        <recommendedName>
            <fullName evidence="10">Arginine biosynthesis bifunctional protein ArgJ alpha chain</fullName>
        </recommendedName>
    </component>
    <component>
        <recommendedName>
            <fullName evidence="10">Arginine biosynthesis bifunctional protein ArgJ beta chain</fullName>
        </recommendedName>
    </component>
</protein>
<dbReference type="NCBIfam" id="NF003802">
    <property type="entry name" value="PRK05388.1"/>
    <property type="match status" value="1"/>
</dbReference>
<evidence type="ECO:0000256" key="1">
    <source>
        <dbReference type="ARBA" id="ARBA00004496"/>
    </source>
</evidence>
<feature type="binding site" evidence="10">
    <location>
        <position position="140"/>
    </location>
    <ligand>
        <name>substrate</name>
    </ligand>
</feature>
<evidence type="ECO:0000256" key="2">
    <source>
        <dbReference type="ARBA" id="ARBA00006774"/>
    </source>
</evidence>
<feature type="chain" id="PRO_5023251366" description="Arginine biosynthesis bifunctional protein ArgJ alpha chain" evidence="10">
    <location>
        <begin position="1"/>
        <end position="176"/>
    </location>
</feature>
<dbReference type="SUPFAM" id="SSF56266">
    <property type="entry name" value="DmpA/ArgJ-like"/>
    <property type="match status" value="1"/>
</dbReference>
<gene>
    <name evidence="10" type="primary">argJ</name>
    <name evidence="11" type="ORF">SAMN04487931_1199</name>
</gene>
<dbReference type="EC" id="2.3.1.35" evidence="10"/>
<keyword evidence="4 10" id="KW-0963">Cytoplasm</keyword>
<dbReference type="PANTHER" id="PTHR23100:SF0">
    <property type="entry name" value="ARGININE BIOSYNTHESIS BIFUNCTIONAL PROTEIN ARGJ, MITOCHONDRIAL"/>
    <property type="match status" value="1"/>
</dbReference>
<accession>A0A1H2K1T6</accession>
<comment type="function">
    <text evidence="10">Catalyzes two activities which are involved in the cyclic version of arginine biosynthesis: the synthesis of N-acetylglutamate from glutamate and acetyl-CoA as the acetyl donor, and of ornithine by transacetylation between N(2)-acetylornithine and glutamate.</text>
</comment>
<dbReference type="CDD" id="cd02152">
    <property type="entry name" value="OAT"/>
    <property type="match status" value="1"/>
</dbReference>
<dbReference type="GO" id="GO:0006526">
    <property type="term" value="P:L-arginine biosynthetic process"/>
    <property type="evidence" value="ECO:0007669"/>
    <property type="project" value="UniProtKB-UniRule"/>
</dbReference>
<evidence type="ECO:0000256" key="10">
    <source>
        <dbReference type="HAMAP-Rule" id="MF_01106"/>
    </source>
</evidence>
<comment type="subunit">
    <text evidence="3 10">Heterotetramer of two alpha and two beta chains.</text>
</comment>
<comment type="catalytic activity">
    <reaction evidence="10">
        <text>N(2)-acetyl-L-ornithine + L-glutamate = N-acetyl-L-glutamate + L-ornithine</text>
        <dbReference type="Rhea" id="RHEA:15349"/>
        <dbReference type="ChEBI" id="CHEBI:29985"/>
        <dbReference type="ChEBI" id="CHEBI:44337"/>
        <dbReference type="ChEBI" id="CHEBI:46911"/>
        <dbReference type="ChEBI" id="CHEBI:57805"/>
        <dbReference type="EC" id="2.3.1.35"/>
    </reaction>
</comment>
<evidence type="ECO:0000256" key="9">
    <source>
        <dbReference type="ARBA" id="ARBA00023315"/>
    </source>
</evidence>
<evidence type="ECO:0000313" key="12">
    <source>
        <dbReference type="Proteomes" id="UP000199608"/>
    </source>
</evidence>
<feature type="binding site" evidence="10">
    <location>
        <position position="389"/>
    </location>
    <ligand>
        <name>substrate</name>
    </ligand>
</feature>
<dbReference type="EC" id="2.3.1.1" evidence="10"/>
<dbReference type="AlphaFoldDB" id="A0A1H2K1T6"/>
<name>A0A1H2K1T6_9BACT</name>
<feature type="site" description="Cleavage; by autolysis" evidence="10">
    <location>
        <begin position="176"/>
        <end position="177"/>
    </location>
</feature>
<evidence type="ECO:0000313" key="11">
    <source>
        <dbReference type="EMBL" id="SDU62674.1"/>
    </source>
</evidence>
<evidence type="ECO:0000256" key="5">
    <source>
        <dbReference type="ARBA" id="ARBA00022571"/>
    </source>
</evidence>
<feature type="chain" id="PRO_5023251367" description="Arginine biosynthesis bifunctional protein ArgJ beta chain" evidence="10">
    <location>
        <begin position="177"/>
        <end position="389"/>
    </location>
</feature>
<dbReference type="GO" id="GO:0006592">
    <property type="term" value="P:ornithine biosynthetic process"/>
    <property type="evidence" value="ECO:0007669"/>
    <property type="project" value="TreeGrafter"/>
</dbReference>
<feature type="binding site" evidence="10">
    <location>
        <position position="384"/>
    </location>
    <ligand>
        <name>substrate</name>
    </ligand>
</feature>
<dbReference type="FunFam" id="3.60.70.12:FF:000001">
    <property type="entry name" value="Arginine biosynthesis bifunctional protein ArgJ, chloroplastic"/>
    <property type="match status" value="1"/>
</dbReference>
<dbReference type="InterPro" id="IPR042195">
    <property type="entry name" value="ArgJ_beta_C"/>
</dbReference>
<reference evidence="12" key="1">
    <citation type="submission" date="2016-10" db="EMBL/GenBank/DDBJ databases">
        <authorList>
            <person name="Varghese N."/>
            <person name="Submissions S."/>
        </authorList>
    </citation>
    <scope>NUCLEOTIDE SEQUENCE [LARGE SCALE GENOMIC DNA]</scope>
    <source>
        <strain evidence="12">DSM 3384</strain>
    </source>
</reference>
<comment type="catalytic activity">
    <reaction evidence="10">
        <text>L-glutamate + acetyl-CoA = N-acetyl-L-glutamate + CoA + H(+)</text>
        <dbReference type="Rhea" id="RHEA:24292"/>
        <dbReference type="ChEBI" id="CHEBI:15378"/>
        <dbReference type="ChEBI" id="CHEBI:29985"/>
        <dbReference type="ChEBI" id="CHEBI:44337"/>
        <dbReference type="ChEBI" id="CHEBI:57287"/>
        <dbReference type="ChEBI" id="CHEBI:57288"/>
        <dbReference type="EC" id="2.3.1.1"/>
    </reaction>
</comment>
<evidence type="ECO:0000256" key="6">
    <source>
        <dbReference type="ARBA" id="ARBA00022605"/>
    </source>
</evidence>
<feature type="binding site" evidence="10">
    <location>
        <position position="166"/>
    </location>
    <ligand>
        <name>substrate</name>
    </ligand>
</feature>
<keyword evidence="12" id="KW-1185">Reference proteome</keyword>
<dbReference type="Proteomes" id="UP000199608">
    <property type="component" value="Unassembled WGS sequence"/>
</dbReference>
<dbReference type="InterPro" id="IPR002813">
    <property type="entry name" value="Arg_biosynth_ArgJ"/>
</dbReference>